<accession>A0A4Y9R246</accession>
<dbReference type="EMBL" id="SPQZ01000003">
    <property type="protein sequence ID" value="TFV98390.1"/>
    <property type="molecule type" value="Genomic_DNA"/>
</dbReference>
<keyword evidence="2" id="KW-1185">Reference proteome</keyword>
<proteinExistence type="predicted"/>
<dbReference type="Proteomes" id="UP000298127">
    <property type="component" value="Unassembled WGS sequence"/>
</dbReference>
<evidence type="ECO:0008006" key="3">
    <source>
        <dbReference type="Google" id="ProtNLM"/>
    </source>
</evidence>
<evidence type="ECO:0000313" key="1">
    <source>
        <dbReference type="EMBL" id="TFV98390.1"/>
    </source>
</evidence>
<dbReference type="AlphaFoldDB" id="A0A4Y9R246"/>
<reference evidence="1 2" key="1">
    <citation type="journal article" date="2018" name="J. Microbiol.">
        <title>Leifsonia flava sp. nov., a novel actinobacterium isolated from the rhizosphere of Aquilegia viridiflora.</title>
        <authorList>
            <person name="Cai Y."/>
            <person name="Tao W.Z."/>
            <person name="Ma Y.J."/>
            <person name="Cheng J."/>
            <person name="Zhang M.Y."/>
            <person name="Zhang Y.X."/>
        </authorList>
    </citation>
    <scope>NUCLEOTIDE SEQUENCE [LARGE SCALE GENOMIC DNA]</scope>
    <source>
        <strain evidence="1 2">SYP-B2174</strain>
    </source>
</reference>
<comment type="caution">
    <text evidence="1">The sequence shown here is derived from an EMBL/GenBank/DDBJ whole genome shotgun (WGS) entry which is preliminary data.</text>
</comment>
<sequence length="273" mass="30494">MTRARTRAKDLDSPFRGVRTATVADDLEALCRAYAARMPTTQYFSHTTGALLWEIPLPRRLEVEPLLHVSSDAGSQPPRMRGIVGHRGATTAARTRHNGLSVAAPCDAWCQTAGLLTLDEAIIAGDRLVGWPRPLSTLDDLGRAITAFGARPGARRIAVARTWIRERSASARESRLRLVTLRAGFPEAELNGPIALSSGRNTHGDLVYRRYKVLLEYDGEQHRLDGHQFATDVNRLNDLSEDGWIVIRVGKRMTDLEVLERLERALRSRDWTR</sequence>
<evidence type="ECO:0000313" key="2">
    <source>
        <dbReference type="Proteomes" id="UP000298127"/>
    </source>
</evidence>
<gene>
    <name evidence="1" type="ORF">E4M00_10375</name>
</gene>
<protein>
    <recommendedName>
        <fullName evidence="3">DUF559 domain-containing protein</fullName>
    </recommendedName>
</protein>
<name>A0A4Y9R246_9MICO</name>
<organism evidence="1 2">
    <name type="scientific">Orlajensenia leifsoniae</name>
    <dbReference type="NCBI Taxonomy" id="2561933"/>
    <lineage>
        <taxon>Bacteria</taxon>
        <taxon>Bacillati</taxon>
        <taxon>Actinomycetota</taxon>
        <taxon>Actinomycetes</taxon>
        <taxon>Micrococcales</taxon>
        <taxon>Microbacteriaceae</taxon>
        <taxon>Orlajensenia</taxon>
    </lineage>
</organism>